<name>A0ABU5DFQ8_9BURK</name>
<dbReference type="Gene3D" id="2.40.180.10">
    <property type="entry name" value="Catalase core domain"/>
    <property type="match status" value="1"/>
</dbReference>
<dbReference type="RefSeq" id="WP_320421892.1">
    <property type="nucleotide sequence ID" value="NZ_JAXCLA010000002.1"/>
</dbReference>
<evidence type="ECO:0000256" key="1">
    <source>
        <dbReference type="ARBA" id="ARBA00002974"/>
    </source>
</evidence>
<dbReference type="PANTHER" id="PTHR36195:SF4">
    <property type="entry name" value="DOMAIN PROTEIN, PUTATIVE (AFU_ORTHOLOGUE AFUA_5G01990)-RELATED"/>
    <property type="match status" value="1"/>
</dbReference>
<dbReference type="PROSITE" id="PS51402">
    <property type="entry name" value="CATALASE_3"/>
    <property type="match status" value="1"/>
</dbReference>
<dbReference type="InterPro" id="IPR020835">
    <property type="entry name" value="Catalase_sf"/>
</dbReference>
<keyword evidence="3" id="KW-1185">Reference proteome</keyword>
<dbReference type="EMBL" id="JAXCLA010000002">
    <property type="protein sequence ID" value="MDY0743982.1"/>
    <property type="molecule type" value="Genomic_DNA"/>
</dbReference>
<sequence length="369" mass="40342">MDYSLPINAPIPYDSSCESIAPEEAETAEQLLQTLLEISDKTYEDTGLALRSVHAKSHGLLQGTMTVLDLESPFLQGLFAEPRKSYPVLIRLSTTPGDLLDDRVSTPRGFAMKVVGVEGDRLPGSEEARTQDFLLVNGPSFLAPDARSFLSSLKLLAATTDRVPRLKRAFSALLQGTEKALEALGGESGALKGLGGHPQTHLLGETFYSAVPYLYGQHMAKWQVAPISPALQALTGQPVDLNDRPDGLREAVADYFAEHGGEWDLRVQLCTDLTTMPIEDASVRWPETQSPFVTVARIVVPPQLSWSPELSARMDDGLAFSPWHGLAAHRPLGSINRARRRAYEGSAQARSTRGRCPMHEPRALESIDY</sequence>
<dbReference type="PANTHER" id="PTHR36195">
    <property type="entry name" value="DOMAIN PROTEIN, PUTATIVE (AFU_ORTHOLOGUE AFUA_5G01990)-RELATED-RELATED"/>
    <property type="match status" value="1"/>
</dbReference>
<proteinExistence type="predicted"/>
<evidence type="ECO:0000313" key="2">
    <source>
        <dbReference type="EMBL" id="MDY0743982.1"/>
    </source>
</evidence>
<accession>A0ABU5DFQ8</accession>
<dbReference type="Proteomes" id="UP001285263">
    <property type="component" value="Unassembled WGS sequence"/>
</dbReference>
<comment type="function">
    <text evidence="1">Decomposes hydrogen peroxide into water and oxygen; serves to protect cells from the toxic effects of hydrogen peroxide.</text>
</comment>
<comment type="caution">
    <text evidence="2">The sequence shown here is derived from an EMBL/GenBank/DDBJ whole genome shotgun (WGS) entry which is preliminary data.</text>
</comment>
<dbReference type="CDD" id="cd08152">
    <property type="entry name" value="y4iL_like"/>
    <property type="match status" value="1"/>
</dbReference>
<evidence type="ECO:0000313" key="3">
    <source>
        <dbReference type="Proteomes" id="UP001285263"/>
    </source>
</evidence>
<organism evidence="2 3">
    <name type="scientific">Roseateles agri</name>
    <dbReference type="NCBI Taxonomy" id="3098619"/>
    <lineage>
        <taxon>Bacteria</taxon>
        <taxon>Pseudomonadati</taxon>
        <taxon>Pseudomonadota</taxon>
        <taxon>Betaproteobacteria</taxon>
        <taxon>Burkholderiales</taxon>
        <taxon>Sphaerotilaceae</taxon>
        <taxon>Roseateles</taxon>
    </lineage>
</organism>
<gene>
    <name evidence="2" type="ORF">SNE35_05680</name>
</gene>
<dbReference type="SUPFAM" id="SSF56634">
    <property type="entry name" value="Heme-dependent catalase-like"/>
    <property type="match status" value="1"/>
</dbReference>
<dbReference type="InterPro" id="IPR018028">
    <property type="entry name" value="Catalase"/>
</dbReference>
<protein>
    <submittedName>
        <fullName evidence="2">Catalase family protein</fullName>
    </submittedName>
</protein>
<reference evidence="2 3" key="1">
    <citation type="submission" date="2023-11" db="EMBL/GenBank/DDBJ databases">
        <title>Paucibacter sp. nov., isolated from fresh soil in Korea.</title>
        <authorList>
            <person name="Le N.T.T."/>
        </authorList>
    </citation>
    <scope>NUCLEOTIDE SEQUENCE [LARGE SCALE GENOMIC DNA]</scope>
    <source>
        <strain evidence="2 3">R3-3</strain>
    </source>
</reference>